<keyword evidence="6" id="KW-0239">DNA-directed DNA polymerase</keyword>
<dbReference type="InterPro" id="IPR010372">
    <property type="entry name" value="DNA_pol3_delta_N"/>
</dbReference>
<dbReference type="Gene3D" id="1.10.8.60">
    <property type="match status" value="1"/>
</dbReference>
<comment type="catalytic activity">
    <reaction evidence="8">
        <text>DNA(n) + a 2'-deoxyribonucleoside 5'-triphosphate = DNA(n+1) + diphosphate</text>
        <dbReference type="Rhea" id="RHEA:22508"/>
        <dbReference type="Rhea" id="RHEA-COMP:17339"/>
        <dbReference type="Rhea" id="RHEA-COMP:17340"/>
        <dbReference type="ChEBI" id="CHEBI:33019"/>
        <dbReference type="ChEBI" id="CHEBI:61560"/>
        <dbReference type="ChEBI" id="CHEBI:173112"/>
        <dbReference type="EC" id="2.7.7.7"/>
    </reaction>
</comment>
<dbReference type="InterPro" id="IPR048466">
    <property type="entry name" value="DNA_pol3_delta-like_C"/>
</dbReference>
<dbReference type="InterPro" id="IPR008921">
    <property type="entry name" value="DNA_pol3_clamp-load_cplx_C"/>
</dbReference>
<dbReference type="GO" id="GO:0009360">
    <property type="term" value="C:DNA polymerase III complex"/>
    <property type="evidence" value="ECO:0007669"/>
    <property type="project" value="InterPro"/>
</dbReference>
<dbReference type="STRING" id="1895771.BGO89_12340"/>
<dbReference type="InterPro" id="IPR027417">
    <property type="entry name" value="P-loop_NTPase"/>
</dbReference>
<dbReference type="AlphaFoldDB" id="A0A1M3KY06"/>
<dbReference type="Pfam" id="PF21694">
    <property type="entry name" value="DNA_pol3_delta_C"/>
    <property type="match status" value="1"/>
</dbReference>
<dbReference type="InterPro" id="IPR005790">
    <property type="entry name" value="DNA_polIII_delta"/>
</dbReference>
<evidence type="ECO:0000256" key="8">
    <source>
        <dbReference type="ARBA" id="ARBA00049244"/>
    </source>
</evidence>
<dbReference type="GO" id="GO:0006261">
    <property type="term" value="P:DNA-templated DNA replication"/>
    <property type="evidence" value="ECO:0007669"/>
    <property type="project" value="TreeGrafter"/>
</dbReference>
<protein>
    <recommendedName>
        <fullName evidence="2">DNA polymerase III subunit delta</fullName>
        <ecNumber evidence="1">2.7.7.7</ecNumber>
    </recommendedName>
</protein>
<organism evidence="11 12">
    <name type="scientific">Candidatus Kapaibacterium thiocyanatum</name>
    <dbReference type="NCBI Taxonomy" id="1895771"/>
    <lineage>
        <taxon>Bacteria</taxon>
        <taxon>Pseudomonadati</taxon>
        <taxon>Candidatus Kapaibacteriota</taxon>
        <taxon>Candidatus Kapaibacteriia</taxon>
        <taxon>Candidatus Kapaibacteriales</taxon>
        <taxon>Candidatus Kapaibacteriaceae</taxon>
        <taxon>Candidatus Kapaibacterium</taxon>
    </lineage>
</organism>
<name>A0A1M3KY06_9BACT</name>
<dbReference type="EMBL" id="MKVH01000024">
    <property type="protein sequence ID" value="OJX57270.1"/>
    <property type="molecule type" value="Genomic_DNA"/>
</dbReference>
<accession>A0A1M3KY06</accession>
<feature type="domain" description="DNA polymerase III delta subunit-like C-terminal" evidence="10">
    <location>
        <begin position="232"/>
        <end position="348"/>
    </location>
</feature>
<feature type="domain" description="DNA polymerase III delta N-terminal" evidence="9">
    <location>
        <begin position="19"/>
        <end position="116"/>
    </location>
</feature>
<dbReference type="GO" id="GO:0003887">
    <property type="term" value="F:DNA-directed DNA polymerase activity"/>
    <property type="evidence" value="ECO:0007669"/>
    <property type="project" value="UniProtKB-KW"/>
</dbReference>
<dbReference type="NCBIfam" id="TIGR01128">
    <property type="entry name" value="holA"/>
    <property type="match status" value="1"/>
</dbReference>
<comment type="caution">
    <text evidence="11">The sequence shown here is derived from an EMBL/GenBank/DDBJ whole genome shotgun (WGS) entry which is preliminary data.</text>
</comment>
<evidence type="ECO:0000313" key="12">
    <source>
        <dbReference type="Proteomes" id="UP000184233"/>
    </source>
</evidence>
<reference evidence="11 12" key="1">
    <citation type="submission" date="2016-09" db="EMBL/GenBank/DDBJ databases">
        <title>Genome-resolved meta-omics ties microbial dynamics to process performance in biotechnology for thiocyanate degradation.</title>
        <authorList>
            <person name="Kantor R.S."/>
            <person name="Huddy R.J."/>
            <person name="Iyer R."/>
            <person name="Thomas B.C."/>
            <person name="Brown C.T."/>
            <person name="Anantharaman K."/>
            <person name="Tringe S."/>
            <person name="Hettich R.L."/>
            <person name="Harrison S.T."/>
            <person name="Banfield J.F."/>
        </authorList>
    </citation>
    <scope>NUCLEOTIDE SEQUENCE [LARGE SCALE GENOMIC DNA]</scope>
    <source>
        <strain evidence="11">59-99</strain>
    </source>
</reference>
<dbReference type="PANTHER" id="PTHR34388:SF1">
    <property type="entry name" value="DNA POLYMERASE III SUBUNIT DELTA"/>
    <property type="match status" value="1"/>
</dbReference>
<evidence type="ECO:0000256" key="1">
    <source>
        <dbReference type="ARBA" id="ARBA00012417"/>
    </source>
</evidence>
<evidence type="ECO:0000256" key="2">
    <source>
        <dbReference type="ARBA" id="ARBA00017703"/>
    </source>
</evidence>
<evidence type="ECO:0000256" key="5">
    <source>
        <dbReference type="ARBA" id="ARBA00022705"/>
    </source>
</evidence>
<dbReference type="SUPFAM" id="SSF48019">
    <property type="entry name" value="post-AAA+ oligomerization domain-like"/>
    <property type="match status" value="1"/>
</dbReference>
<evidence type="ECO:0000259" key="9">
    <source>
        <dbReference type="Pfam" id="PF06144"/>
    </source>
</evidence>
<evidence type="ECO:0000256" key="7">
    <source>
        <dbReference type="ARBA" id="ARBA00034754"/>
    </source>
</evidence>
<dbReference type="GO" id="GO:0003677">
    <property type="term" value="F:DNA binding"/>
    <property type="evidence" value="ECO:0007669"/>
    <property type="project" value="InterPro"/>
</dbReference>
<sequence>MADIIRDIVSNGTYPPVLLLFGEEEFQVDEAANALYTAAAATDATGMNSDVIDGEGTSMDTVFSIARSYPMMSERRTIWVRRFDKISASRDRKGNDPLSQYLASPSPTTFLLLTASIPSADGIGATSKSNAQTASRKMSALKFPFNVLLKNAQWQEFPRMKEPQVLSWVRDRTQRLGLTMSPEVSDFLLLRCGTALRDLSMEIDKLRTYAGDRTDIGIDDVNAVVGAGKSYNVFELQRAVGRRDAPAAFTILTRMMEAERQEILIIAMLTRYFVTLFRLCDVQGTTDRNEIARLAGMQPYAVADNLAVLDRYGPARIEAALYALAQADLTIKSSSTDPLVILQTMLTRILS</sequence>
<proteinExistence type="inferred from homology"/>
<evidence type="ECO:0000313" key="11">
    <source>
        <dbReference type="EMBL" id="OJX57270.1"/>
    </source>
</evidence>
<keyword evidence="4" id="KW-0548">Nucleotidyltransferase</keyword>
<keyword evidence="3" id="KW-0808">Transferase</keyword>
<evidence type="ECO:0000259" key="10">
    <source>
        <dbReference type="Pfam" id="PF21694"/>
    </source>
</evidence>
<evidence type="ECO:0000256" key="4">
    <source>
        <dbReference type="ARBA" id="ARBA00022695"/>
    </source>
</evidence>
<dbReference type="Proteomes" id="UP000184233">
    <property type="component" value="Unassembled WGS sequence"/>
</dbReference>
<dbReference type="Gene3D" id="3.40.50.300">
    <property type="entry name" value="P-loop containing nucleotide triphosphate hydrolases"/>
    <property type="match status" value="1"/>
</dbReference>
<evidence type="ECO:0000256" key="3">
    <source>
        <dbReference type="ARBA" id="ARBA00022679"/>
    </source>
</evidence>
<dbReference type="Gene3D" id="1.20.272.10">
    <property type="match status" value="1"/>
</dbReference>
<dbReference type="EC" id="2.7.7.7" evidence="1"/>
<evidence type="ECO:0000256" key="6">
    <source>
        <dbReference type="ARBA" id="ARBA00022932"/>
    </source>
</evidence>
<keyword evidence="5" id="KW-0235">DNA replication</keyword>
<gene>
    <name evidence="11" type="ORF">BGO89_12340</name>
</gene>
<dbReference type="PANTHER" id="PTHR34388">
    <property type="entry name" value="DNA POLYMERASE III SUBUNIT DELTA"/>
    <property type="match status" value="1"/>
</dbReference>
<comment type="similarity">
    <text evidence="7">Belongs to the DNA polymerase HolA subunit family.</text>
</comment>
<dbReference type="Pfam" id="PF06144">
    <property type="entry name" value="DNA_pol3_delta"/>
    <property type="match status" value="1"/>
</dbReference>
<dbReference type="SUPFAM" id="SSF52540">
    <property type="entry name" value="P-loop containing nucleoside triphosphate hydrolases"/>
    <property type="match status" value="1"/>
</dbReference>